<dbReference type="SUPFAM" id="SSF47413">
    <property type="entry name" value="lambda repressor-like DNA-binding domains"/>
    <property type="match status" value="1"/>
</dbReference>
<feature type="domain" description="HTH cro/C1-type" evidence="1">
    <location>
        <begin position="35"/>
        <end position="88"/>
    </location>
</feature>
<accession>A0A0C1RND9</accession>
<dbReference type="EMBL" id="JHEG02000016">
    <property type="protein sequence ID" value="KIE13485.1"/>
    <property type="molecule type" value="Genomic_DNA"/>
</dbReference>
<dbReference type="STRING" id="1479485.DA73_0203695"/>
<evidence type="ECO:0000259" key="1">
    <source>
        <dbReference type="PROSITE" id="PS50943"/>
    </source>
</evidence>
<dbReference type="PROSITE" id="PS50943">
    <property type="entry name" value="HTH_CROC1"/>
    <property type="match status" value="1"/>
</dbReference>
<evidence type="ECO:0000313" key="2">
    <source>
        <dbReference type="EMBL" id="KIE13485.1"/>
    </source>
</evidence>
<dbReference type="AlphaFoldDB" id="A0A0C1RND9"/>
<dbReference type="InterPro" id="IPR010982">
    <property type="entry name" value="Lambda_DNA-bd_dom_sf"/>
</dbReference>
<dbReference type="Gene3D" id="1.10.260.40">
    <property type="entry name" value="lambda repressor-like DNA-binding domains"/>
    <property type="match status" value="1"/>
</dbReference>
<dbReference type="Pfam" id="PF01381">
    <property type="entry name" value="HTH_3"/>
    <property type="match status" value="1"/>
</dbReference>
<dbReference type="GO" id="GO:0003677">
    <property type="term" value="F:DNA binding"/>
    <property type="evidence" value="ECO:0007669"/>
    <property type="project" value="UniProtKB-KW"/>
</dbReference>
<protein>
    <submittedName>
        <fullName evidence="2">DNA-binding protein</fullName>
    </submittedName>
</protein>
<keyword evidence="2" id="KW-0238">DNA-binding</keyword>
<gene>
    <name evidence="2" type="ORF">DA73_0203695</name>
</gene>
<organism evidence="2">
    <name type="scientific">Tolypothrix bouteillei VB521301</name>
    <dbReference type="NCBI Taxonomy" id="1479485"/>
    <lineage>
        <taxon>Bacteria</taxon>
        <taxon>Bacillati</taxon>
        <taxon>Cyanobacteriota</taxon>
        <taxon>Cyanophyceae</taxon>
        <taxon>Nostocales</taxon>
        <taxon>Tolypothrichaceae</taxon>
        <taxon>Tolypothrix</taxon>
    </lineage>
</organism>
<name>A0A0C1RND9_9CYAN</name>
<dbReference type="CDD" id="cd00093">
    <property type="entry name" value="HTH_XRE"/>
    <property type="match status" value="1"/>
</dbReference>
<proteinExistence type="predicted"/>
<sequence length="108" mass="12248">MTGHKPFSELTKDFSPERKAKIASLINQLHEEMTLQELREALDLHQTDLSEQLGIKQAAVSRMENRKDIHVSHLKKVIEAMGGELVIIARFPNMEVCINQVALQNNDS</sequence>
<reference evidence="2" key="1">
    <citation type="journal article" date="2015" name="Genome Announc.">
        <title>Draft Genome Sequence of Tolypothrix boutellei Strain VB521301.</title>
        <authorList>
            <person name="Chandrababunaidu M.M."/>
            <person name="Singh D."/>
            <person name="Sen D."/>
            <person name="Bhan S."/>
            <person name="Das S."/>
            <person name="Gupta A."/>
            <person name="Adhikary S.P."/>
            <person name="Tripathy S."/>
        </authorList>
    </citation>
    <scope>NUCLEOTIDE SEQUENCE</scope>
    <source>
        <strain evidence="2">VB521301</strain>
    </source>
</reference>
<dbReference type="OrthoDB" id="129597at2"/>
<comment type="caution">
    <text evidence="2">The sequence shown here is derived from an EMBL/GenBank/DDBJ whole genome shotgun (WGS) entry which is preliminary data.</text>
</comment>
<dbReference type="InterPro" id="IPR001387">
    <property type="entry name" value="Cro/C1-type_HTH"/>
</dbReference>
<dbReference type="SMART" id="SM00530">
    <property type="entry name" value="HTH_XRE"/>
    <property type="match status" value="1"/>
</dbReference>